<accession>A0A192D7Y8</accession>
<dbReference type="RefSeq" id="WP_068352968.1">
    <property type="nucleotide sequence ID" value="NZ_CP016033.1"/>
</dbReference>
<reference evidence="2 3" key="1">
    <citation type="submission" date="2016-05" db="EMBL/GenBank/DDBJ databases">
        <title>Compelete Genome Sequence of Bacteriochlorophyll-Synthesizing Bacterium Porphyrobacter neustonensis DSM 9434.</title>
        <authorList>
            <person name="Shi X.-L."/>
            <person name="Wu Y.-H."/>
            <person name="Cheng H."/>
            <person name="Xu L."/>
            <person name="Zhang X.-Q."/>
            <person name="Wang C.-S."/>
            <person name="Xu X.-W."/>
        </authorList>
    </citation>
    <scope>NUCLEOTIDE SEQUENCE [LARGE SCALE GENOMIC DNA]</scope>
    <source>
        <strain evidence="2 3">DSM 9434</strain>
    </source>
</reference>
<feature type="transmembrane region" description="Helical" evidence="1">
    <location>
        <begin position="103"/>
        <end position="125"/>
    </location>
</feature>
<dbReference type="Proteomes" id="UP000078263">
    <property type="component" value="Chromosome"/>
</dbReference>
<protein>
    <recommendedName>
        <fullName evidence="4">DUF2834 domain-containing protein</fullName>
    </recommendedName>
</protein>
<keyword evidence="1" id="KW-1133">Transmembrane helix</keyword>
<keyword evidence="3" id="KW-1185">Reference proteome</keyword>
<evidence type="ECO:0000256" key="1">
    <source>
        <dbReference type="SAM" id="Phobius"/>
    </source>
</evidence>
<dbReference type="OrthoDB" id="7068404at2"/>
<proteinExistence type="predicted"/>
<evidence type="ECO:0000313" key="2">
    <source>
        <dbReference type="EMBL" id="ANK13879.1"/>
    </source>
</evidence>
<dbReference type="EMBL" id="CP016033">
    <property type="protein sequence ID" value="ANK13879.1"/>
    <property type="molecule type" value="Genomic_DNA"/>
</dbReference>
<organism evidence="2 3">
    <name type="scientific">Erythrobacter neustonensis</name>
    <dbReference type="NCBI Taxonomy" id="1112"/>
    <lineage>
        <taxon>Bacteria</taxon>
        <taxon>Pseudomonadati</taxon>
        <taxon>Pseudomonadota</taxon>
        <taxon>Alphaproteobacteria</taxon>
        <taxon>Sphingomonadales</taxon>
        <taxon>Erythrobacteraceae</taxon>
        <taxon>Erythrobacter/Porphyrobacter group</taxon>
        <taxon>Erythrobacter</taxon>
    </lineage>
</organism>
<dbReference type="AlphaFoldDB" id="A0A192D7Y8"/>
<evidence type="ECO:0008006" key="4">
    <source>
        <dbReference type="Google" id="ProtNLM"/>
    </source>
</evidence>
<sequence length="135" mass="14473">MPDAAYPHLPLVLVGLVFAVAAIISVWLRPKARGSVVLAAALSAGFAAFTAITIAREGVMPVVANHTANLWGVQVWWDLLFSLGVAFFLIAPRARAQGMNLPAWMLFVLATASIGLLMMCARLFWLENRAAARAA</sequence>
<keyword evidence="1" id="KW-0472">Membrane</keyword>
<dbReference type="KEGG" id="pns:A9D12_13955"/>
<dbReference type="STRING" id="1112.A9D12_13955"/>
<keyword evidence="1" id="KW-0812">Transmembrane</keyword>
<evidence type="ECO:0000313" key="3">
    <source>
        <dbReference type="Proteomes" id="UP000078263"/>
    </source>
</evidence>
<feature type="transmembrane region" description="Helical" evidence="1">
    <location>
        <begin position="35"/>
        <end position="55"/>
    </location>
</feature>
<feature type="transmembrane region" description="Helical" evidence="1">
    <location>
        <begin position="75"/>
        <end position="91"/>
    </location>
</feature>
<name>A0A192D7Y8_9SPHN</name>
<feature type="transmembrane region" description="Helical" evidence="1">
    <location>
        <begin position="6"/>
        <end position="28"/>
    </location>
</feature>
<gene>
    <name evidence="2" type="ORF">A9D12_13955</name>
</gene>